<feature type="region of interest" description="Disordered" evidence="1">
    <location>
        <begin position="54"/>
        <end position="78"/>
    </location>
</feature>
<dbReference type="AlphaFoldDB" id="A0A3N4JEY0"/>
<dbReference type="Proteomes" id="UP000276215">
    <property type="component" value="Unassembled WGS sequence"/>
</dbReference>
<dbReference type="OrthoDB" id="5426144at2759"/>
<feature type="compositionally biased region" description="Polar residues" evidence="1">
    <location>
        <begin position="54"/>
        <end position="73"/>
    </location>
</feature>
<gene>
    <name evidence="2" type="ORF">L873DRAFT_1810887</name>
</gene>
<evidence type="ECO:0000256" key="1">
    <source>
        <dbReference type="SAM" id="MobiDB-lite"/>
    </source>
</evidence>
<evidence type="ECO:0000313" key="2">
    <source>
        <dbReference type="EMBL" id="RPA96809.1"/>
    </source>
</evidence>
<organism evidence="2 3">
    <name type="scientific">Choiromyces venosus 120613-1</name>
    <dbReference type="NCBI Taxonomy" id="1336337"/>
    <lineage>
        <taxon>Eukaryota</taxon>
        <taxon>Fungi</taxon>
        <taxon>Dikarya</taxon>
        <taxon>Ascomycota</taxon>
        <taxon>Pezizomycotina</taxon>
        <taxon>Pezizomycetes</taxon>
        <taxon>Pezizales</taxon>
        <taxon>Tuberaceae</taxon>
        <taxon>Choiromyces</taxon>
    </lineage>
</organism>
<sequence length="179" mass="19643">MPHPVSCPLFIYDPATYSEEHCESKVYGDSEAESEGDSSPLPASCVHILETQNPSSKRASAQKLQASTFTSHADPTEEISPTALAGLATLLTSTGEPTQHEKGEDGDEELAVEIQNYIHILHDAMDESWEAEKEGYVCVLMEAFLEVLGAEGEGVRKRAFCDGEVESEEHDDGVKRRRF</sequence>
<accession>A0A3N4JEY0</accession>
<evidence type="ECO:0000313" key="3">
    <source>
        <dbReference type="Proteomes" id="UP000276215"/>
    </source>
</evidence>
<dbReference type="EMBL" id="ML120411">
    <property type="protein sequence ID" value="RPA96809.1"/>
    <property type="molecule type" value="Genomic_DNA"/>
</dbReference>
<protein>
    <submittedName>
        <fullName evidence="2">Uncharacterized protein</fullName>
    </submittedName>
</protein>
<reference evidence="2 3" key="1">
    <citation type="journal article" date="2018" name="Nat. Ecol. Evol.">
        <title>Pezizomycetes genomes reveal the molecular basis of ectomycorrhizal truffle lifestyle.</title>
        <authorList>
            <person name="Murat C."/>
            <person name="Payen T."/>
            <person name="Noel B."/>
            <person name="Kuo A."/>
            <person name="Morin E."/>
            <person name="Chen J."/>
            <person name="Kohler A."/>
            <person name="Krizsan K."/>
            <person name="Balestrini R."/>
            <person name="Da Silva C."/>
            <person name="Montanini B."/>
            <person name="Hainaut M."/>
            <person name="Levati E."/>
            <person name="Barry K.W."/>
            <person name="Belfiori B."/>
            <person name="Cichocki N."/>
            <person name="Clum A."/>
            <person name="Dockter R.B."/>
            <person name="Fauchery L."/>
            <person name="Guy J."/>
            <person name="Iotti M."/>
            <person name="Le Tacon F."/>
            <person name="Lindquist E.A."/>
            <person name="Lipzen A."/>
            <person name="Malagnac F."/>
            <person name="Mello A."/>
            <person name="Molinier V."/>
            <person name="Miyauchi S."/>
            <person name="Poulain J."/>
            <person name="Riccioni C."/>
            <person name="Rubini A."/>
            <person name="Sitrit Y."/>
            <person name="Splivallo R."/>
            <person name="Traeger S."/>
            <person name="Wang M."/>
            <person name="Zifcakova L."/>
            <person name="Wipf D."/>
            <person name="Zambonelli A."/>
            <person name="Paolocci F."/>
            <person name="Nowrousian M."/>
            <person name="Ottonello S."/>
            <person name="Baldrian P."/>
            <person name="Spatafora J.W."/>
            <person name="Henrissat B."/>
            <person name="Nagy L.G."/>
            <person name="Aury J.M."/>
            <person name="Wincker P."/>
            <person name="Grigoriev I.V."/>
            <person name="Bonfante P."/>
            <person name="Martin F.M."/>
        </authorList>
    </citation>
    <scope>NUCLEOTIDE SEQUENCE [LARGE SCALE GENOMIC DNA]</scope>
    <source>
        <strain evidence="2 3">120613-1</strain>
    </source>
</reference>
<name>A0A3N4JEY0_9PEZI</name>
<proteinExistence type="predicted"/>
<keyword evidence="3" id="KW-1185">Reference proteome</keyword>